<proteinExistence type="predicted"/>
<dbReference type="Proteomes" id="UP001265700">
    <property type="component" value="Unassembled WGS sequence"/>
</dbReference>
<accession>A0ABU1WRC1</accession>
<evidence type="ECO:0000313" key="4">
    <source>
        <dbReference type="Proteomes" id="UP001265700"/>
    </source>
</evidence>
<dbReference type="InterPro" id="IPR019223">
    <property type="entry name" value="DUF2147"/>
</dbReference>
<feature type="domain" description="DUF2147" evidence="2">
    <location>
        <begin position="30"/>
        <end position="137"/>
    </location>
</feature>
<dbReference type="RefSeq" id="WP_310319987.1">
    <property type="nucleotide sequence ID" value="NZ_JAVDWU010000009.1"/>
</dbReference>
<organism evidence="3 4">
    <name type="scientific">Hydrogenophaga palleronii</name>
    <dbReference type="NCBI Taxonomy" id="65655"/>
    <lineage>
        <taxon>Bacteria</taxon>
        <taxon>Pseudomonadati</taxon>
        <taxon>Pseudomonadota</taxon>
        <taxon>Betaproteobacteria</taxon>
        <taxon>Burkholderiales</taxon>
        <taxon>Comamonadaceae</taxon>
        <taxon>Hydrogenophaga</taxon>
    </lineage>
</organism>
<dbReference type="EMBL" id="JAVDWU010000009">
    <property type="protein sequence ID" value="MDR7151836.1"/>
    <property type="molecule type" value="Genomic_DNA"/>
</dbReference>
<feature type="chain" id="PRO_5046195801" evidence="1">
    <location>
        <begin position="22"/>
        <end position="160"/>
    </location>
</feature>
<reference evidence="3 4" key="1">
    <citation type="submission" date="2023-07" db="EMBL/GenBank/DDBJ databases">
        <title>Sorghum-associated microbial communities from plants grown in Nebraska, USA.</title>
        <authorList>
            <person name="Schachtman D."/>
        </authorList>
    </citation>
    <scope>NUCLEOTIDE SEQUENCE [LARGE SCALE GENOMIC DNA]</scope>
    <source>
        <strain evidence="3 4">4249</strain>
    </source>
</reference>
<protein>
    <submittedName>
        <fullName evidence="3">Uncharacterized protein (DUF2147 family)</fullName>
    </submittedName>
</protein>
<name>A0ABU1WRC1_9BURK</name>
<dbReference type="Gene3D" id="2.40.128.520">
    <property type="match status" value="1"/>
</dbReference>
<keyword evidence="4" id="KW-1185">Reference proteome</keyword>
<dbReference type="Pfam" id="PF09917">
    <property type="entry name" value="DUF2147"/>
    <property type="match status" value="1"/>
</dbReference>
<comment type="caution">
    <text evidence="3">The sequence shown here is derived from an EMBL/GenBank/DDBJ whole genome shotgun (WGS) entry which is preliminary data.</text>
</comment>
<feature type="signal peptide" evidence="1">
    <location>
        <begin position="1"/>
        <end position="21"/>
    </location>
</feature>
<gene>
    <name evidence="3" type="ORF">J2W49_003812</name>
</gene>
<evidence type="ECO:0000259" key="2">
    <source>
        <dbReference type="Pfam" id="PF09917"/>
    </source>
</evidence>
<keyword evidence="1" id="KW-0732">Signal</keyword>
<evidence type="ECO:0000313" key="3">
    <source>
        <dbReference type="EMBL" id="MDR7151836.1"/>
    </source>
</evidence>
<sequence length="160" mass="17675">MKVHPWMTALAIGSAMVAAQAQDKADDFTGYWMTAQRDGVVQLARCPLYKNAPPTGLCGVIVWDAEVDNPTRSASLDCNRKVFEAAKFDAGVWKDGWAFDTRKRKFYSTKLRLKGGNLHVRAYVGSEINGETEVFSRVAEVPTGCQDLKPESMSITGVKR</sequence>
<evidence type="ECO:0000256" key="1">
    <source>
        <dbReference type="SAM" id="SignalP"/>
    </source>
</evidence>